<keyword evidence="6" id="KW-0769">Symport</keyword>
<evidence type="ECO:0000313" key="13">
    <source>
        <dbReference type="Proteomes" id="UP000734854"/>
    </source>
</evidence>
<comment type="similarity">
    <text evidence="2 9">Belongs to the major facilitator superfamily. Sugar transporter (TC 2.A.1.1) family.</text>
</comment>
<dbReference type="PANTHER" id="PTHR23500">
    <property type="entry name" value="SOLUTE CARRIER FAMILY 2, FACILITATED GLUCOSE TRANSPORTER"/>
    <property type="match status" value="1"/>
</dbReference>
<dbReference type="InterPro" id="IPR005829">
    <property type="entry name" value="Sugar_transporter_CS"/>
</dbReference>
<dbReference type="Pfam" id="PF00083">
    <property type="entry name" value="Sugar_tr"/>
    <property type="match status" value="1"/>
</dbReference>
<feature type="transmembrane region" description="Helical" evidence="10">
    <location>
        <begin position="321"/>
        <end position="346"/>
    </location>
</feature>
<dbReference type="PROSITE" id="PS50850">
    <property type="entry name" value="MFS"/>
    <property type="match status" value="1"/>
</dbReference>
<dbReference type="InterPro" id="IPR044778">
    <property type="entry name" value="MFS_STP/MST-like_plant"/>
</dbReference>
<keyword evidence="4" id="KW-0762">Sugar transport</keyword>
<feature type="transmembrane region" description="Helical" evidence="10">
    <location>
        <begin position="489"/>
        <end position="508"/>
    </location>
</feature>
<evidence type="ECO:0000256" key="4">
    <source>
        <dbReference type="ARBA" id="ARBA00022597"/>
    </source>
</evidence>
<feature type="transmembrane region" description="Helical" evidence="10">
    <location>
        <begin position="237"/>
        <end position="260"/>
    </location>
</feature>
<dbReference type="FunFam" id="1.20.1250.20:FF:000002">
    <property type="entry name" value="Sugar transport protein 13"/>
    <property type="match status" value="1"/>
</dbReference>
<dbReference type="Gene3D" id="1.20.1250.20">
    <property type="entry name" value="MFS general substrate transporter like domains"/>
    <property type="match status" value="1"/>
</dbReference>
<dbReference type="CDD" id="cd17361">
    <property type="entry name" value="MFS_STP"/>
    <property type="match status" value="1"/>
</dbReference>
<keyword evidence="13" id="KW-1185">Reference proteome</keyword>
<evidence type="ECO:0000256" key="5">
    <source>
        <dbReference type="ARBA" id="ARBA00022692"/>
    </source>
</evidence>
<evidence type="ECO:0000256" key="9">
    <source>
        <dbReference type="RuleBase" id="RU003346"/>
    </source>
</evidence>
<feature type="transmembrane region" description="Helical" evidence="10">
    <location>
        <begin position="457"/>
        <end position="477"/>
    </location>
</feature>
<evidence type="ECO:0000256" key="1">
    <source>
        <dbReference type="ARBA" id="ARBA00004141"/>
    </source>
</evidence>
<dbReference type="EMBL" id="JACMSC010000002">
    <property type="protein sequence ID" value="KAG6531707.1"/>
    <property type="molecule type" value="Genomic_DNA"/>
</dbReference>
<dbReference type="PRINTS" id="PR00171">
    <property type="entry name" value="SUGRTRNSPORT"/>
</dbReference>
<evidence type="ECO:0000313" key="12">
    <source>
        <dbReference type="EMBL" id="KAG6531707.1"/>
    </source>
</evidence>
<accession>A0A8J5HUB6</accession>
<dbReference type="PANTHER" id="PTHR23500:SF44">
    <property type="entry name" value="SUGAR TRANSPORT PROTEIN 5"/>
    <property type="match status" value="1"/>
</dbReference>
<feature type="domain" description="Major facilitator superfamily (MFS) profile" evidence="11">
    <location>
        <begin position="66"/>
        <end position="511"/>
    </location>
</feature>
<keyword evidence="7 10" id="KW-1133">Transmembrane helix</keyword>
<protein>
    <recommendedName>
        <fullName evidence="11">Major facilitator superfamily (MFS) profile domain-containing protein</fullName>
    </recommendedName>
</protein>
<organism evidence="12 13">
    <name type="scientific">Zingiber officinale</name>
    <name type="common">Ginger</name>
    <name type="synonym">Amomum zingiber</name>
    <dbReference type="NCBI Taxonomy" id="94328"/>
    <lineage>
        <taxon>Eukaryota</taxon>
        <taxon>Viridiplantae</taxon>
        <taxon>Streptophyta</taxon>
        <taxon>Embryophyta</taxon>
        <taxon>Tracheophyta</taxon>
        <taxon>Spermatophyta</taxon>
        <taxon>Magnoliopsida</taxon>
        <taxon>Liliopsida</taxon>
        <taxon>Zingiberales</taxon>
        <taxon>Zingiberaceae</taxon>
        <taxon>Zingiber</taxon>
    </lineage>
</organism>
<sequence length="547" mass="58460">MGAHVIPPVHSTTNGLQYLPLIHHSNSTTAEQSRANRKKMAGEGFSLDQGPADDYGGRLTASVIVTCLMAASGGLIFGYDIGISGGVTAMESFLEQFFPRILRRMAAAQSDEFCVYDSQVLTAFTSSLYVAGLAAALAAGRLTRAVGRQKVMLLGGATFFVGSIINAAAVNVEMLILGRILLGFGVGFTNQATPVYLAETAPARWRGAFTAGFQLFIAVGVVVANLTNYGASHVRAWGWRLSLGLAAVPAAAIFLSAILISDTPSSLVARGRIDDARKALLRIRGGDANAELKALERAVRDADEMAQGAFKRIATRRYRPYLVMAVAIPLFQQLTGVIVIAFFSPVLFRTVGFGSDTALVSAVILGVVNLVSLLISSTVVDRCGRKFLFMAGGAQMILSQAAVAWILGAAGRAALPQGHAVALLVLFCTYAFGFGYSWGPLSWIVPVEIFPVEVRSAGQSISVAVNLGVTFLQAQIFLAMLCRLKAGTFVYYAAWVGVMTAFVAVFLPETKGVPLEAMPALWARHWYWRRFLVTNDVTEHNDQALSS</sequence>
<dbReference type="GO" id="GO:0015145">
    <property type="term" value="F:monosaccharide transmembrane transporter activity"/>
    <property type="evidence" value="ECO:0007669"/>
    <property type="project" value="InterPro"/>
</dbReference>
<dbReference type="GO" id="GO:0015293">
    <property type="term" value="F:symporter activity"/>
    <property type="evidence" value="ECO:0007669"/>
    <property type="project" value="UniProtKB-KW"/>
</dbReference>
<dbReference type="NCBIfam" id="TIGR00879">
    <property type="entry name" value="SP"/>
    <property type="match status" value="1"/>
</dbReference>
<evidence type="ECO:0000256" key="6">
    <source>
        <dbReference type="ARBA" id="ARBA00022847"/>
    </source>
</evidence>
<reference evidence="12 13" key="1">
    <citation type="submission" date="2020-08" db="EMBL/GenBank/DDBJ databases">
        <title>Plant Genome Project.</title>
        <authorList>
            <person name="Zhang R.-G."/>
        </authorList>
    </citation>
    <scope>NUCLEOTIDE SEQUENCE [LARGE SCALE GENOMIC DNA]</scope>
    <source>
        <tissue evidence="12">Rhizome</tissue>
    </source>
</reference>
<evidence type="ECO:0000256" key="10">
    <source>
        <dbReference type="SAM" id="Phobius"/>
    </source>
</evidence>
<dbReference type="GO" id="GO:0016020">
    <property type="term" value="C:membrane"/>
    <property type="evidence" value="ECO:0007669"/>
    <property type="project" value="UniProtKB-SubCell"/>
</dbReference>
<evidence type="ECO:0000256" key="7">
    <source>
        <dbReference type="ARBA" id="ARBA00022989"/>
    </source>
</evidence>
<comment type="subcellular location">
    <subcellularLocation>
        <location evidence="1">Membrane</location>
        <topology evidence="1">Multi-pass membrane protein</topology>
    </subcellularLocation>
</comment>
<evidence type="ECO:0000259" key="11">
    <source>
        <dbReference type="PROSITE" id="PS50850"/>
    </source>
</evidence>
<feature type="transmembrane region" description="Helical" evidence="10">
    <location>
        <begin position="151"/>
        <end position="170"/>
    </location>
</feature>
<feature type="transmembrane region" description="Helical" evidence="10">
    <location>
        <begin position="209"/>
        <end position="231"/>
    </location>
</feature>
<keyword evidence="5 10" id="KW-0812">Transmembrane</keyword>
<dbReference type="PROSITE" id="PS00217">
    <property type="entry name" value="SUGAR_TRANSPORT_2"/>
    <property type="match status" value="1"/>
</dbReference>
<name>A0A8J5HUB6_ZINOF</name>
<proteinExistence type="inferred from homology"/>
<dbReference type="InterPro" id="IPR003663">
    <property type="entry name" value="Sugar/inositol_transpt"/>
</dbReference>
<dbReference type="InterPro" id="IPR020846">
    <property type="entry name" value="MFS_dom"/>
</dbReference>
<feature type="transmembrane region" description="Helical" evidence="10">
    <location>
        <begin position="176"/>
        <end position="197"/>
    </location>
</feature>
<feature type="transmembrane region" description="Helical" evidence="10">
    <location>
        <begin position="358"/>
        <end position="380"/>
    </location>
</feature>
<keyword evidence="3 9" id="KW-0813">Transport</keyword>
<gene>
    <name evidence="12" type="ORF">ZIOFF_005526</name>
</gene>
<dbReference type="InterPro" id="IPR045262">
    <property type="entry name" value="STP/PLT_plant"/>
</dbReference>
<feature type="transmembrane region" description="Helical" evidence="10">
    <location>
        <begin position="387"/>
        <end position="408"/>
    </location>
</feature>
<dbReference type="InterPro" id="IPR005828">
    <property type="entry name" value="MFS_sugar_transport-like"/>
</dbReference>
<dbReference type="Proteomes" id="UP000734854">
    <property type="component" value="Unassembled WGS sequence"/>
</dbReference>
<feature type="transmembrane region" description="Helical" evidence="10">
    <location>
        <begin position="120"/>
        <end position="139"/>
    </location>
</feature>
<evidence type="ECO:0000256" key="2">
    <source>
        <dbReference type="ARBA" id="ARBA00010992"/>
    </source>
</evidence>
<dbReference type="AlphaFoldDB" id="A0A8J5HUB6"/>
<keyword evidence="8 10" id="KW-0472">Membrane</keyword>
<feature type="transmembrane region" description="Helical" evidence="10">
    <location>
        <begin position="420"/>
        <end position="445"/>
    </location>
</feature>
<evidence type="ECO:0000256" key="3">
    <source>
        <dbReference type="ARBA" id="ARBA00022448"/>
    </source>
</evidence>
<evidence type="ECO:0000256" key="8">
    <source>
        <dbReference type="ARBA" id="ARBA00023136"/>
    </source>
</evidence>
<comment type="caution">
    <text evidence="12">The sequence shown here is derived from an EMBL/GenBank/DDBJ whole genome shotgun (WGS) entry which is preliminary data.</text>
</comment>
<dbReference type="SUPFAM" id="SSF103473">
    <property type="entry name" value="MFS general substrate transporter"/>
    <property type="match status" value="1"/>
</dbReference>
<dbReference type="InterPro" id="IPR036259">
    <property type="entry name" value="MFS_trans_sf"/>
</dbReference>